<organism evidence="1 2">
    <name type="scientific">Pocillopora meandrina</name>
    <dbReference type="NCBI Taxonomy" id="46732"/>
    <lineage>
        <taxon>Eukaryota</taxon>
        <taxon>Metazoa</taxon>
        <taxon>Cnidaria</taxon>
        <taxon>Anthozoa</taxon>
        <taxon>Hexacorallia</taxon>
        <taxon>Scleractinia</taxon>
        <taxon>Astrocoeniina</taxon>
        <taxon>Pocilloporidae</taxon>
        <taxon>Pocillopora</taxon>
    </lineage>
</organism>
<dbReference type="Gene3D" id="3.60.10.10">
    <property type="entry name" value="Endonuclease/exonuclease/phosphatase"/>
    <property type="match status" value="1"/>
</dbReference>
<evidence type="ECO:0000313" key="2">
    <source>
        <dbReference type="Proteomes" id="UP001159428"/>
    </source>
</evidence>
<accession>A0AAU9XHY2</accession>
<dbReference type="SUPFAM" id="SSF56219">
    <property type="entry name" value="DNase I-like"/>
    <property type="match status" value="1"/>
</dbReference>
<dbReference type="EMBL" id="CALNXJ010000045">
    <property type="protein sequence ID" value="CAH3149016.1"/>
    <property type="molecule type" value="Genomic_DNA"/>
</dbReference>
<reference evidence="1 2" key="1">
    <citation type="submission" date="2022-05" db="EMBL/GenBank/DDBJ databases">
        <authorList>
            <consortium name="Genoscope - CEA"/>
            <person name="William W."/>
        </authorList>
    </citation>
    <scope>NUCLEOTIDE SEQUENCE [LARGE SCALE GENOMIC DNA]</scope>
</reference>
<comment type="caution">
    <text evidence="1">The sequence shown here is derived from an EMBL/GenBank/DDBJ whole genome shotgun (WGS) entry which is preliminary data.</text>
</comment>
<protein>
    <recommendedName>
        <fullName evidence="3">Endonuclease/exonuclease/phosphatase domain-containing protein</fullName>
    </recommendedName>
</protein>
<name>A0AAU9XHY2_9CNID</name>
<proteinExistence type="predicted"/>
<evidence type="ECO:0008006" key="3">
    <source>
        <dbReference type="Google" id="ProtNLM"/>
    </source>
</evidence>
<gene>
    <name evidence="1" type="ORF">PMEA_00024240</name>
</gene>
<dbReference type="AlphaFoldDB" id="A0AAU9XHY2"/>
<sequence>MSKCEQTLKKNQKQINCKSCFDLLHVKCLIFHAHHDFYYKDHELFSSSENPSNISATLDPGPDEHLQSLIMRPKHLKVMHLNTKSMVSAFDELLLKIKQYPFDVISMSETWLKENPLLLKHVTILGYNCEFRSRNSIRGGGVGAYIKETPTYKRRSDIEAKELDLEHLWLEFPGRNKHSKLFVGTIIPHTDVLPCPPVSDHDAVYATINTKVTRLQIRHKFIRNLKNFDESSFIEDFETLPFAASFAVSDPDEKLEILSSLL</sequence>
<dbReference type="InterPro" id="IPR036691">
    <property type="entry name" value="Endo/exonu/phosph_ase_sf"/>
</dbReference>
<evidence type="ECO:0000313" key="1">
    <source>
        <dbReference type="EMBL" id="CAH3149016.1"/>
    </source>
</evidence>
<keyword evidence="2" id="KW-1185">Reference proteome</keyword>
<dbReference type="Proteomes" id="UP001159428">
    <property type="component" value="Unassembled WGS sequence"/>
</dbReference>